<dbReference type="PROSITE" id="PS50157">
    <property type="entry name" value="ZINC_FINGER_C2H2_2"/>
    <property type="match status" value="3"/>
</dbReference>
<dbReference type="PROSITE" id="PS00028">
    <property type="entry name" value="ZINC_FINGER_C2H2_1"/>
    <property type="match status" value="2"/>
</dbReference>
<keyword evidence="8" id="KW-1185">Reference proteome</keyword>
<dbReference type="InterPro" id="IPR036236">
    <property type="entry name" value="Znf_C2H2_sf"/>
</dbReference>
<dbReference type="SUPFAM" id="SSF57667">
    <property type="entry name" value="beta-beta-alpha zinc fingers"/>
    <property type="match status" value="1"/>
</dbReference>
<evidence type="ECO:0000256" key="1">
    <source>
        <dbReference type="ARBA" id="ARBA00022723"/>
    </source>
</evidence>
<dbReference type="SMART" id="SM00355">
    <property type="entry name" value="ZnF_C2H2"/>
    <property type="match status" value="3"/>
</dbReference>
<protein>
    <submittedName>
        <fullName evidence="7">Zinc finger and SCAN domain-containing protein 23</fullName>
    </submittedName>
</protein>
<dbReference type="EMBL" id="LNIX01000017">
    <property type="protein sequence ID" value="OXA45557.1"/>
    <property type="molecule type" value="Genomic_DNA"/>
</dbReference>
<comment type="caution">
    <text evidence="7">The sequence shown here is derived from an EMBL/GenBank/DDBJ whole genome shotgun (WGS) entry which is preliminary data.</text>
</comment>
<keyword evidence="3 5" id="KW-0863">Zinc-finger</keyword>
<organism evidence="7 8">
    <name type="scientific">Folsomia candida</name>
    <name type="common">Springtail</name>
    <dbReference type="NCBI Taxonomy" id="158441"/>
    <lineage>
        <taxon>Eukaryota</taxon>
        <taxon>Metazoa</taxon>
        <taxon>Ecdysozoa</taxon>
        <taxon>Arthropoda</taxon>
        <taxon>Hexapoda</taxon>
        <taxon>Collembola</taxon>
        <taxon>Entomobryomorpha</taxon>
        <taxon>Isotomoidea</taxon>
        <taxon>Isotomidae</taxon>
        <taxon>Proisotominae</taxon>
        <taxon>Folsomia</taxon>
    </lineage>
</organism>
<evidence type="ECO:0000256" key="2">
    <source>
        <dbReference type="ARBA" id="ARBA00022737"/>
    </source>
</evidence>
<dbReference type="PANTHER" id="PTHR24379">
    <property type="entry name" value="KRAB AND ZINC FINGER DOMAIN-CONTAINING"/>
    <property type="match status" value="1"/>
</dbReference>
<dbReference type="Gene3D" id="3.30.160.60">
    <property type="entry name" value="Classic Zinc Finger"/>
    <property type="match status" value="2"/>
</dbReference>
<sequence length="306" mass="35165">MALPPTGYTHRGDFLAEMKNNILLAIFEEASDTRTPHKKTSNSVIQEYKSTVEYYDKMEGPLFEPISIQNAILKQELSADVKTFLSEEWKKLNEKGQHQCPFVKDEIRCSQTFSNPSQMLKHYQNLHTSTTQFQCKVCNANFYERAAANDHVMVKHMFLKPYQCKECDESFSVKRSLLHHQATVHLVPPKGSIIYTENKSNKKLAWFVFSREKSEGGALKTQIYMIIWFDKVTRKVMGISFEYTSLKDVKIAAEKLRKKNIRAAEILAEGITANSYGCSYVDEINNGWDFDPNDAVPMEMYGDDGH</sequence>
<gene>
    <name evidence="7" type="ORF">Fcan01_19544</name>
</gene>
<keyword evidence="4" id="KW-0862">Zinc</keyword>
<dbReference type="PANTHER" id="PTHR24379:SF121">
    <property type="entry name" value="C2H2-TYPE DOMAIN-CONTAINING PROTEIN"/>
    <property type="match status" value="1"/>
</dbReference>
<accession>A0A226DLM4</accession>
<evidence type="ECO:0000256" key="3">
    <source>
        <dbReference type="ARBA" id="ARBA00022771"/>
    </source>
</evidence>
<dbReference type="InterPro" id="IPR013087">
    <property type="entry name" value="Znf_C2H2_type"/>
</dbReference>
<dbReference type="Proteomes" id="UP000198287">
    <property type="component" value="Unassembled WGS sequence"/>
</dbReference>
<feature type="domain" description="C2H2-type" evidence="6">
    <location>
        <begin position="133"/>
        <end position="161"/>
    </location>
</feature>
<feature type="domain" description="C2H2-type" evidence="6">
    <location>
        <begin position="162"/>
        <end position="185"/>
    </location>
</feature>
<proteinExistence type="predicted"/>
<evidence type="ECO:0000259" key="6">
    <source>
        <dbReference type="PROSITE" id="PS50157"/>
    </source>
</evidence>
<evidence type="ECO:0000256" key="4">
    <source>
        <dbReference type="ARBA" id="ARBA00022833"/>
    </source>
</evidence>
<dbReference type="FunFam" id="3.30.160.60:FF:000038">
    <property type="entry name" value="Zinc finger protein 624"/>
    <property type="match status" value="1"/>
</dbReference>
<feature type="domain" description="C2H2-type" evidence="6">
    <location>
        <begin position="98"/>
        <end position="132"/>
    </location>
</feature>
<dbReference type="GO" id="GO:0008270">
    <property type="term" value="F:zinc ion binding"/>
    <property type="evidence" value="ECO:0007669"/>
    <property type="project" value="UniProtKB-KW"/>
</dbReference>
<keyword evidence="2" id="KW-0677">Repeat</keyword>
<dbReference type="AlphaFoldDB" id="A0A226DLM4"/>
<reference evidence="7 8" key="1">
    <citation type="submission" date="2015-12" db="EMBL/GenBank/DDBJ databases">
        <title>The genome of Folsomia candida.</title>
        <authorList>
            <person name="Faddeeva A."/>
            <person name="Derks M.F."/>
            <person name="Anvar Y."/>
            <person name="Smit S."/>
            <person name="Van Straalen N."/>
            <person name="Roelofs D."/>
        </authorList>
    </citation>
    <scope>NUCLEOTIDE SEQUENCE [LARGE SCALE GENOMIC DNA]</scope>
    <source>
        <strain evidence="7 8">VU population</strain>
        <tissue evidence="7">Whole body</tissue>
    </source>
</reference>
<keyword evidence="1" id="KW-0479">Metal-binding</keyword>
<evidence type="ECO:0000313" key="7">
    <source>
        <dbReference type="EMBL" id="OXA45557.1"/>
    </source>
</evidence>
<evidence type="ECO:0000313" key="8">
    <source>
        <dbReference type="Proteomes" id="UP000198287"/>
    </source>
</evidence>
<dbReference type="Pfam" id="PF00096">
    <property type="entry name" value="zf-C2H2"/>
    <property type="match status" value="1"/>
</dbReference>
<evidence type="ECO:0000256" key="5">
    <source>
        <dbReference type="PROSITE-ProRule" id="PRU00042"/>
    </source>
</evidence>
<name>A0A226DLM4_FOLCA</name>